<dbReference type="Proteomes" id="UP000008177">
    <property type="component" value="Unplaced contigs"/>
</dbReference>
<dbReference type="InParanoid" id="G2YF81"/>
<protein>
    <submittedName>
        <fullName evidence="1">Uncharacterized protein</fullName>
    </submittedName>
</protein>
<dbReference type="HOGENOM" id="CLU_2885521_0_0_1"/>
<evidence type="ECO:0000313" key="1">
    <source>
        <dbReference type="EMBL" id="CCD50288.1"/>
    </source>
</evidence>
<dbReference type="AlphaFoldDB" id="G2YF81"/>
<name>G2YF81_BOTF4</name>
<organism evidence="1 2">
    <name type="scientific">Botryotinia fuckeliana (strain T4)</name>
    <name type="common">Noble rot fungus</name>
    <name type="synonym">Botrytis cinerea</name>
    <dbReference type="NCBI Taxonomy" id="999810"/>
    <lineage>
        <taxon>Eukaryota</taxon>
        <taxon>Fungi</taxon>
        <taxon>Dikarya</taxon>
        <taxon>Ascomycota</taxon>
        <taxon>Pezizomycotina</taxon>
        <taxon>Leotiomycetes</taxon>
        <taxon>Helotiales</taxon>
        <taxon>Sclerotiniaceae</taxon>
        <taxon>Botrytis</taxon>
    </lineage>
</organism>
<gene>
    <name evidence="1" type="ORF">BofuT4_uP089750.1</name>
</gene>
<reference evidence="2" key="1">
    <citation type="journal article" date="2011" name="PLoS Genet.">
        <title>Genomic analysis of the necrotrophic fungal pathogens Sclerotinia sclerotiorum and Botrytis cinerea.</title>
        <authorList>
            <person name="Amselem J."/>
            <person name="Cuomo C.A."/>
            <person name="van Kan J.A."/>
            <person name="Viaud M."/>
            <person name="Benito E.P."/>
            <person name="Couloux A."/>
            <person name="Coutinho P.M."/>
            <person name="de Vries R.P."/>
            <person name="Dyer P.S."/>
            <person name="Fillinger S."/>
            <person name="Fournier E."/>
            <person name="Gout L."/>
            <person name="Hahn M."/>
            <person name="Kohn L."/>
            <person name="Lapalu N."/>
            <person name="Plummer K.M."/>
            <person name="Pradier J.M."/>
            <person name="Quevillon E."/>
            <person name="Sharon A."/>
            <person name="Simon A."/>
            <person name="ten Have A."/>
            <person name="Tudzynski B."/>
            <person name="Tudzynski P."/>
            <person name="Wincker P."/>
            <person name="Andrew M."/>
            <person name="Anthouard V."/>
            <person name="Beever R.E."/>
            <person name="Beffa R."/>
            <person name="Benoit I."/>
            <person name="Bouzid O."/>
            <person name="Brault B."/>
            <person name="Chen Z."/>
            <person name="Choquer M."/>
            <person name="Collemare J."/>
            <person name="Cotton P."/>
            <person name="Danchin E.G."/>
            <person name="Da Silva C."/>
            <person name="Gautier A."/>
            <person name="Giraud C."/>
            <person name="Giraud T."/>
            <person name="Gonzalez C."/>
            <person name="Grossetete S."/>
            <person name="Guldener U."/>
            <person name="Henrissat B."/>
            <person name="Howlett B.J."/>
            <person name="Kodira C."/>
            <person name="Kretschmer M."/>
            <person name="Lappartient A."/>
            <person name="Leroch M."/>
            <person name="Levis C."/>
            <person name="Mauceli E."/>
            <person name="Neuveglise C."/>
            <person name="Oeser B."/>
            <person name="Pearson M."/>
            <person name="Poulain J."/>
            <person name="Poussereau N."/>
            <person name="Quesneville H."/>
            <person name="Rascle C."/>
            <person name="Schumacher J."/>
            <person name="Segurens B."/>
            <person name="Sexton A."/>
            <person name="Silva E."/>
            <person name="Sirven C."/>
            <person name="Soanes D.M."/>
            <person name="Talbot N.J."/>
            <person name="Templeton M."/>
            <person name="Yandava C."/>
            <person name="Yarden O."/>
            <person name="Zeng Q."/>
            <person name="Rollins J.A."/>
            <person name="Lebrun M.H."/>
            <person name="Dickman M."/>
        </authorList>
    </citation>
    <scope>NUCLEOTIDE SEQUENCE [LARGE SCALE GENOMIC DNA]</scope>
    <source>
        <strain evidence="2">T4</strain>
    </source>
</reference>
<proteinExistence type="predicted"/>
<sequence>MSKWHHSAGNTPILSKTKTSCGYIIPRMLHKVQLCITTSNNNMVILVILFHQFVQHGISFGLR</sequence>
<evidence type="ECO:0000313" key="2">
    <source>
        <dbReference type="Proteomes" id="UP000008177"/>
    </source>
</evidence>
<accession>G2YF81</accession>
<dbReference type="EMBL" id="FQ790325">
    <property type="protein sequence ID" value="CCD50288.1"/>
    <property type="molecule type" value="Genomic_DNA"/>
</dbReference>